<keyword evidence="1" id="KW-0677">Repeat</keyword>
<protein>
    <submittedName>
        <fullName evidence="3">Clp domain protein</fullName>
    </submittedName>
</protein>
<organism evidence="3 4">
    <name type="scientific">Pseudofrankia inefficax (strain DSM 45817 / CECT 9037 / DDB 130130 / EuI1c)</name>
    <name type="common">Frankia inefficax</name>
    <dbReference type="NCBI Taxonomy" id="298654"/>
    <lineage>
        <taxon>Bacteria</taxon>
        <taxon>Bacillati</taxon>
        <taxon>Actinomycetota</taxon>
        <taxon>Actinomycetes</taxon>
        <taxon>Frankiales</taxon>
        <taxon>Frankiaceae</taxon>
        <taxon>Pseudofrankia</taxon>
    </lineage>
</organism>
<dbReference type="Gene3D" id="1.10.1780.10">
    <property type="entry name" value="Clp, N-terminal domain"/>
    <property type="match status" value="1"/>
</dbReference>
<accession>E3J1L0</accession>
<feature type="domain" description="Clp R" evidence="2">
    <location>
        <begin position="2"/>
        <end position="193"/>
    </location>
</feature>
<evidence type="ECO:0000256" key="1">
    <source>
        <dbReference type="PROSITE-ProRule" id="PRU01251"/>
    </source>
</evidence>
<name>E3J1L0_PSEI1</name>
<dbReference type="KEGG" id="fri:FraEuI1c_3671"/>
<dbReference type="Pfam" id="PF02861">
    <property type="entry name" value="Clp_N"/>
    <property type="match status" value="1"/>
</dbReference>
<dbReference type="PROSITE" id="PS51903">
    <property type="entry name" value="CLP_R"/>
    <property type="match status" value="1"/>
</dbReference>
<proteinExistence type="predicted"/>
<dbReference type="EMBL" id="CP002299">
    <property type="protein sequence ID" value="ADP81678.1"/>
    <property type="molecule type" value="Genomic_DNA"/>
</dbReference>
<dbReference type="Proteomes" id="UP000002484">
    <property type="component" value="Chromosome"/>
</dbReference>
<dbReference type="RefSeq" id="WP_013424796.1">
    <property type="nucleotide sequence ID" value="NC_014666.1"/>
</dbReference>
<keyword evidence="4" id="KW-1185">Reference proteome</keyword>
<reference evidence="3 4" key="1">
    <citation type="submission" date="2010-10" db="EMBL/GenBank/DDBJ databases">
        <title>Complete sequence of Frankia sp. EuI1c.</title>
        <authorList>
            <consortium name="US DOE Joint Genome Institute"/>
            <person name="Lucas S."/>
            <person name="Copeland A."/>
            <person name="Lapidus A."/>
            <person name="Cheng J.-F."/>
            <person name="Bruce D."/>
            <person name="Goodwin L."/>
            <person name="Pitluck S."/>
            <person name="Chertkov O."/>
            <person name="Detter J.C."/>
            <person name="Han C."/>
            <person name="Tapia R."/>
            <person name="Land M."/>
            <person name="Hauser L."/>
            <person name="Jeffries C."/>
            <person name="Kyrpides N."/>
            <person name="Ivanova N."/>
            <person name="Mikhailova N."/>
            <person name="Beauchemin N."/>
            <person name="Sen A."/>
            <person name="Sur S.A."/>
            <person name="Gtari M."/>
            <person name="Wall L."/>
            <person name="Tisa L."/>
            <person name="Woyke T."/>
        </authorList>
    </citation>
    <scope>NUCLEOTIDE SEQUENCE [LARGE SCALE GENOMIC DNA]</scope>
    <source>
        <strain evidence="4">DSM 45817 / CECT 9037 / EuI1c</strain>
    </source>
</reference>
<dbReference type="HOGENOM" id="CLU_1682967_0_0_11"/>
<sequence length="195" mass="19709">MRPRFGPGAREVIGSAVAEARLRGDRRIGTEHLLLGVLRHPDTAAARALAVDLADARAALGALDREALAVLGIDVSPGLPAPAGGPCLAPGDPWGSPDEEPAAGRLFGGHRAPPSPEQVARLRAALSSGARAVLAGSIGAAPHDPAGRVTPELVLAALLERQPPDPAAALLARLGVDPAVARARLTAPHPRPPSG</sequence>
<dbReference type="InterPro" id="IPR004176">
    <property type="entry name" value="Clp_R_N"/>
</dbReference>
<dbReference type="AlphaFoldDB" id="E3J1L0"/>
<dbReference type="SUPFAM" id="SSF81923">
    <property type="entry name" value="Double Clp-N motif"/>
    <property type="match status" value="1"/>
</dbReference>
<dbReference type="InterPro" id="IPR036628">
    <property type="entry name" value="Clp_N_dom_sf"/>
</dbReference>
<evidence type="ECO:0000259" key="2">
    <source>
        <dbReference type="PROSITE" id="PS51903"/>
    </source>
</evidence>
<dbReference type="InParanoid" id="E3J1L0"/>
<gene>
    <name evidence="3" type="ordered locus">FraEuI1c_3671</name>
</gene>
<evidence type="ECO:0000313" key="3">
    <source>
        <dbReference type="EMBL" id="ADP81678.1"/>
    </source>
</evidence>
<evidence type="ECO:0000313" key="4">
    <source>
        <dbReference type="Proteomes" id="UP000002484"/>
    </source>
</evidence>
<dbReference type="STRING" id="298654.FraEuI1c_3671"/>
<dbReference type="OrthoDB" id="3218377at2"/>
<dbReference type="eggNOG" id="COG0542">
    <property type="taxonomic scope" value="Bacteria"/>
</dbReference>